<accession>A0ABV5KCA0</accession>
<dbReference type="Proteomes" id="UP001589750">
    <property type="component" value="Unassembled WGS sequence"/>
</dbReference>
<evidence type="ECO:0000259" key="1">
    <source>
        <dbReference type="Pfam" id="PF10099"/>
    </source>
</evidence>
<evidence type="ECO:0000313" key="2">
    <source>
        <dbReference type="EMBL" id="MFB9313500.1"/>
    </source>
</evidence>
<name>A0ABV5KCA0_9ACTN</name>
<feature type="domain" description="Anti-sigma K factor RskA C-terminal" evidence="1">
    <location>
        <begin position="106"/>
        <end position="237"/>
    </location>
</feature>
<gene>
    <name evidence="2" type="ORF">ACFFRI_10650</name>
</gene>
<sequence>MTEHHREPHLDVSALLTGETPPSERRAALAHVRDCADCRDQFVVLGAAMGEVRDAVRHAPVEPGEVPPLRLDRSDATAPDIGASVTAPVALAAARPRRSRLVRAGLGAAAAVLLVAAGFGAGRGLTDDGSSRTEVAAPAAPVPLVSVGSTAAPVAGSAAMTGEGGEQKMAIALAGLTAPAAGTHYTIWLIDTVGGRAREVGVMPESDATVMRAVFALPADEAEGYDALNVSVEDDETVVSAPTHSLLRGTLV</sequence>
<comment type="caution">
    <text evidence="2">The sequence shown here is derived from an EMBL/GenBank/DDBJ whole genome shotgun (WGS) entry which is preliminary data.</text>
</comment>
<proteinExistence type="predicted"/>
<dbReference type="EMBL" id="JBHMDG010000012">
    <property type="protein sequence ID" value="MFB9313500.1"/>
    <property type="molecule type" value="Genomic_DNA"/>
</dbReference>
<dbReference type="RefSeq" id="WP_140007878.1">
    <property type="nucleotide sequence ID" value="NZ_JBHMDG010000012.1"/>
</dbReference>
<dbReference type="InterPro" id="IPR018764">
    <property type="entry name" value="RskA_C"/>
</dbReference>
<protein>
    <submittedName>
        <fullName evidence="2">Anti-sigma factor family protein</fullName>
    </submittedName>
</protein>
<reference evidence="2 3" key="1">
    <citation type="submission" date="2024-09" db="EMBL/GenBank/DDBJ databases">
        <authorList>
            <person name="Sun Q."/>
            <person name="Mori K."/>
        </authorList>
    </citation>
    <scope>NUCLEOTIDE SEQUENCE [LARGE SCALE GENOMIC DNA]</scope>
    <source>
        <strain evidence="2 3">JCM 9626</strain>
    </source>
</reference>
<organism evidence="2 3">
    <name type="scientific">Nocardioides plantarum</name>
    <dbReference type="NCBI Taxonomy" id="29299"/>
    <lineage>
        <taxon>Bacteria</taxon>
        <taxon>Bacillati</taxon>
        <taxon>Actinomycetota</taxon>
        <taxon>Actinomycetes</taxon>
        <taxon>Propionibacteriales</taxon>
        <taxon>Nocardioidaceae</taxon>
        <taxon>Nocardioides</taxon>
    </lineage>
</organism>
<dbReference type="Pfam" id="PF10099">
    <property type="entry name" value="RskA_C"/>
    <property type="match status" value="1"/>
</dbReference>
<keyword evidence="3" id="KW-1185">Reference proteome</keyword>
<evidence type="ECO:0000313" key="3">
    <source>
        <dbReference type="Proteomes" id="UP001589750"/>
    </source>
</evidence>